<comment type="caution">
    <text evidence="2">The sequence shown here is derived from an EMBL/GenBank/DDBJ whole genome shotgun (WGS) entry which is preliminary data.</text>
</comment>
<gene>
    <name evidence="2" type="ORF">ABB26_10430</name>
</gene>
<proteinExistence type="predicted"/>
<reference evidence="2 3" key="1">
    <citation type="submission" date="2015-05" db="EMBL/GenBank/DDBJ databases">
        <title>Genome sequencing and analysis of members of genus Stenotrophomonas.</title>
        <authorList>
            <person name="Patil P.P."/>
            <person name="Midha S."/>
            <person name="Patil P.B."/>
        </authorList>
    </citation>
    <scope>NUCLEOTIDE SEQUENCE [LARGE SCALE GENOMIC DNA]</scope>
    <source>
        <strain evidence="2 3">DSM 18929</strain>
    </source>
</reference>
<protein>
    <submittedName>
        <fullName evidence="2">Uncharacterized protein</fullName>
    </submittedName>
</protein>
<dbReference type="AlphaFoldDB" id="A0A0R0C365"/>
<dbReference type="EMBL" id="LDJI01000019">
    <property type="protein sequence ID" value="KRG63973.1"/>
    <property type="molecule type" value="Genomic_DNA"/>
</dbReference>
<keyword evidence="3" id="KW-1185">Reference proteome</keyword>
<sequence length="239" mass="25051">MQPVRPWRQGCAHHRRPRRAGAVSGPIMRGVLLGVVVTLAACKPAEPEVAPAVVPAPEAVSAPVLAAAAAPVPAQTAAAATSADLGRLGELRINAPFGKAPGDKAFVSAGMRELMEGDCEYYDGGSLPKGMSMMVIADQIARFEMDVADDPSIKVDTRPVDAPALPYGLWVGMSAIEAKRRLPAGAVTSPHAYASPDGDYLTWTDKANNLAIRLETLNGLVTSIYWGQPEAVELIEGCA</sequence>
<dbReference type="STRING" id="405444.ABB26_10430"/>
<name>A0A0R0C365_9GAMM</name>
<evidence type="ECO:0000256" key="1">
    <source>
        <dbReference type="SAM" id="MobiDB-lite"/>
    </source>
</evidence>
<accession>A0A0R0C365</accession>
<dbReference type="PATRIC" id="fig|405444.3.peg.1101"/>
<dbReference type="Proteomes" id="UP000050864">
    <property type="component" value="Unassembled WGS sequence"/>
</dbReference>
<feature type="region of interest" description="Disordered" evidence="1">
    <location>
        <begin position="1"/>
        <end position="20"/>
    </location>
</feature>
<evidence type="ECO:0000313" key="3">
    <source>
        <dbReference type="Proteomes" id="UP000050864"/>
    </source>
</evidence>
<evidence type="ECO:0000313" key="2">
    <source>
        <dbReference type="EMBL" id="KRG63973.1"/>
    </source>
</evidence>
<organism evidence="2 3">
    <name type="scientific">Stenotrophomonas humi</name>
    <dbReference type="NCBI Taxonomy" id="405444"/>
    <lineage>
        <taxon>Bacteria</taxon>
        <taxon>Pseudomonadati</taxon>
        <taxon>Pseudomonadota</taxon>
        <taxon>Gammaproteobacteria</taxon>
        <taxon>Lysobacterales</taxon>
        <taxon>Lysobacteraceae</taxon>
        <taxon>Stenotrophomonas</taxon>
    </lineage>
</organism>